<dbReference type="InterPro" id="IPR041715">
    <property type="entry name" value="HisRS-like_core"/>
</dbReference>
<organism evidence="12 13">
    <name type="scientific">Helicobacter pullorum</name>
    <dbReference type="NCBI Taxonomy" id="35818"/>
    <lineage>
        <taxon>Bacteria</taxon>
        <taxon>Pseudomonadati</taxon>
        <taxon>Campylobacterota</taxon>
        <taxon>Epsilonproteobacteria</taxon>
        <taxon>Campylobacterales</taxon>
        <taxon>Helicobacteraceae</taxon>
        <taxon>Helicobacter</taxon>
    </lineage>
</organism>
<dbReference type="PROSITE" id="PS50862">
    <property type="entry name" value="AA_TRNA_LIGASE_II"/>
    <property type="match status" value="1"/>
</dbReference>
<evidence type="ECO:0000259" key="11">
    <source>
        <dbReference type="PROSITE" id="PS50862"/>
    </source>
</evidence>
<evidence type="ECO:0000256" key="7">
    <source>
        <dbReference type="ARBA" id="ARBA00023146"/>
    </source>
</evidence>
<comment type="caution">
    <text evidence="12">The sequence shown here is derived from an EMBL/GenBank/DDBJ whole genome shotgun (WGS) entry which is preliminary data.</text>
</comment>
<name>A0A0N1MQK3_9HELI</name>
<evidence type="ECO:0000256" key="6">
    <source>
        <dbReference type="ARBA" id="ARBA00022917"/>
    </source>
</evidence>
<comment type="subcellular location">
    <subcellularLocation>
        <location evidence="9">Cytoplasm</location>
    </subcellularLocation>
</comment>
<comment type="catalytic activity">
    <reaction evidence="8 9">
        <text>tRNA(His) + L-histidine + ATP = L-histidyl-tRNA(His) + AMP + diphosphate + H(+)</text>
        <dbReference type="Rhea" id="RHEA:17313"/>
        <dbReference type="Rhea" id="RHEA-COMP:9665"/>
        <dbReference type="Rhea" id="RHEA-COMP:9689"/>
        <dbReference type="ChEBI" id="CHEBI:15378"/>
        <dbReference type="ChEBI" id="CHEBI:30616"/>
        <dbReference type="ChEBI" id="CHEBI:33019"/>
        <dbReference type="ChEBI" id="CHEBI:57595"/>
        <dbReference type="ChEBI" id="CHEBI:78442"/>
        <dbReference type="ChEBI" id="CHEBI:78527"/>
        <dbReference type="ChEBI" id="CHEBI:456215"/>
        <dbReference type="EC" id="6.1.1.21"/>
    </reaction>
</comment>
<dbReference type="InterPro" id="IPR004154">
    <property type="entry name" value="Anticodon-bd"/>
</dbReference>
<keyword evidence="7 9" id="KW-0030">Aminoacyl-tRNA synthetase</keyword>
<dbReference type="Pfam" id="PF13393">
    <property type="entry name" value="tRNA-synt_His"/>
    <property type="match status" value="1"/>
</dbReference>
<protein>
    <recommendedName>
        <fullName evidence="9">Histidine--tRNA ligase</fullName>
        <ecNumber evidence="9">6.1.1.21</ecNumber>
    </recommendedName>
    <alternativeName>
        <fullName evidence="9">Histidyl-tRNA synthetase</fullName>
        <shortName evidence="9">HisRS</shortName>
    </alternativeName>
</protein>
<dbReference type="PIRSF" id="PIRSF001549">
    <property type="entry name" value="His-tRNA_synth"/>
    <property type="match status" value="1"/>
</dbReference>
<keyword evidence="5 9" id="KW-0067">ATP-binding</keyword>
<dbReference type="GO" id="GO:0004821">
    <property type="term" value="F:histidine-tRNA ligase activity"/>
    <property type="evidence" value="ECO:0007669"/>
    <property type="project" value="UniProtKB-UniRule"/>
</dbReference>
<dbReference type="EC" id="6.1.1.21" evidence="9"/>
<evidence type="ECO:0000256" key="8">
    <source>
        <dbReference type="ARBA" id="ARBA00047639"/>
    </source>
</evidence>
<dbReference type="NCBIfam" id="TIGR00442">
    <property type="entry name" value="hisS"/>
    <property type="match status" value="1"/>
</dbReference>
<evidence type="ECO:0000256" key="4">
    <source>
        <dbReference type="ARBA" id="ARBA00022741"/>
    </source>
</evidence>
<dbReference type="InterPro" id="IPR045864">
    <property type="entry name" value="aa-tRNA-synth_II/BPL/LPL"/>
</dbReference>
<dbReference type="HAMAP" id="MF_00127">
    <property type="entry name" value="His_tRNA_synth"/>
    <property type="match status" value="1"/>
</dbReference>
<evidence type="ECO:0000313" key="12">
    <source>
        <dbReference type="EMBL" id="KPH56506.1"/>
    </source>
</evidence>
<dbReference type="Proteomes" id="UP000037997">
    <property type="component" value="Unassembled WGS sequence"/>
</dbReference>
<evidence type="ECO:0000256" key="2">
    <source>
        <dbReference type="ARBA" id="ARBA00011738"/>
    </source>
</evidence>
<evidence type="ECO:0000256" key="1">
    <source>
        <dbReference type="ARBA" id="ARBA00008226"/>
    </source>
</evidence>
<feature type="binding site" evidence="10">
    <location>
        <begin position="284"/>
        <end position="285"/>
    </location>
    <ligand>
        <name>L-histidine</name>
        <dbReference type="ChEBI" id="CHEBI:57595"/>
    </ligand>
</feature>
<dbReference type="SUPFAM" id="SSF52954">
    <property type="entry name" value="Class II aaRS ABD-related"/>
    <property type="match status" value="1"/>
</dbReference>
<feature type="binding site" evidence="10">
    <location>
        <position position="132"/>
    </location>
    <ligand>
        <name>L-histidine</name>
        <dbReference type="ChEBI" id="CHEBI:57595"/>
    </ligand>
</feature>
<dbReference type="PATRIC" id="fig|35818.11.peg.388"/>
<evidence type="ECO:0000256" key="9">
    <source>
        <dbReference type="HAMAP-Rule" id="MF_00127"/>
    </source>
</evidence>
<dbReference type="SUPFAM" id="SSF55681">
    <property type="entry name" value="Class II aaRS and biotin synthetases"/>
    <property type="match status" value="1"/>
</dbReference>
<feature type="binding site" evidence="10">
    <location>
        <position position="114"/>
    </location>
    <ligand>
        <name>L-histidine</name>
        <dbReference type="ChEBI" id="CHEBI:57595"/>
    </ligand>
</feature>
<dbReference type="CDD" id="cd00773">
    <property type="entry name" value="HisRS-like_core"/>
    <property type="match status" value="1"/>
</dbReference>
<accession>A0A0N1MQK3</accession>
<proteinExistence type="inferred from homology"/>
<dbReference type="AlphaFoldDB" id="A0A0N1MQK3"/>
<keyword evidence="9" id="KW-0963">Cytoplasm</keyword>
<dbReference type="InterPro" id="IPR006195">
    <property type="entry name" value="aa-tRNA-synth_II"/>
</dbReference>
<dbReference type="Pfam" id="PF03129">
    <property type="entry name" value="HGTP_anticodon"/>
    <property type="match status" value="1"/>
</dbReference>
<dbReference type="STRING" id="35818.HPU229336_07485"/>
<dbReference type="InterPro" id="IPR036621">
    <property type="entry name" value="Anticodon-bd_dom_sf"/>
</dbReference>
<dbReference type="Gene3D" id="3.40.50.800">
    <property type="entry name" value="Anticodon-binding domain"/>
    <property type="match status" value="1"/>
</dbReference>
<dbReference type="InterPro" id="IPR004516">
    <property type="entry name" value="HisRS/HisZ"/>
</dbReference>
<dbReference type="PANTHER" id="PTHR11476">
    <property type="entry name" value="HISTIDYL-TRNA SYNTHETASE"/>
    <property type="match status" value="1"/>
</dbReference>
<feature type="binding site" evidence="10">
    <location>
        <begin position="84"/>
        <end position="86"/>
    </location>
    <ligand>
        <name>L-histidine</name>
        <dbReference type="ChEBI" id="CHEBI:57595"/>
    </ligand>
</feature>
<keyword evidence="6 9" id="KW-0648">Protein biosynthesis</keyword>
<sequence>MEDKMPITPRTLSGFKDRLPKEAYAKSQMLKSIINSFEKFGFSPIETPHLEYAEILKKQGSDEIQKEMYHFFDHGNREVALRFDLTLPLARFISQYKNDLGLPFKRYCIGNVFRGERAQKGRYREFTQCDFDFIGTESLGSDIEILQVIYQTLSDLGLKNFTIHINNRKIFNGLCQSLNAENHTAEILRIIDKIDKIGKDSVMAELQDKTPLQKEQIQVLLDFISLKQEGDSLQFLSSLNHYKSINPTLKEGLEELESLCEILSELIPQNFYTINLSIARGLGYYTGIIYETILNDLPNLGSVCSGGRYDNLTQNFSNDKMSGVGASIGLDRLLAGLEELSLITQNTPAEAILIPLNNLQYAYTFAQNLRNLGMKIEVYPEITKPQKAFKYANNKGYKWVIITGENEESTNTASLKDMQSGEQKDQLSLQTLSQIILDS</sequence>
<feature type="binding site" evidence="10">
    <location>
        <position position="280"/>
    </location>
    <ligand>
        <name>L-histidine</name>
        <dbReference type="ChEBI" id="CHEBI:57595"/>
    </ligand>
</feature>
<dbReference type="GO" id="GO:0005737">
    <property type="term" value="C:cytoplasm"/>
    <property type="evidence" value="ECO:0007669"/>
    <property type="project" value="UniProtKB-SubCell"/>
</dbReference>
<evidence type="ECO:0000256" key="3">
    <source>
        <dbReference type="ARBA" id="ARBA00022598"/>
    </source>
</evidence>
<dbReference type="InterPro" id="IPR015807">
    <property type="entry name" value="His-tRNA-ligase"/>
</dbReference>
<keyword evidence="4 9" id="KW-0547">Nucleotide-binding</keyword>
<reference evidence="12 13" key="1">
    <citation type="submission" date="2014-06" db="EMBL/GenBank/DDBJ databases">
        <title>Helicobacter pullorum isolates in fresh chicken meat - phenotypic and genotypic features.</title>
        <authorList>
            <person name="Borges V."/>
            <person name="Santos A."/>
            <person name="Correia C.B."/>
            <person name="Saraiva M."/>
            <person name="Menard A."/>
            <person name="Vieira L."/>
            <person name="Sampaio D.A."/>
            <person name="Gomes J.P."/>
            <person name="Oleastro M."/>
        </authorList>
    </citation>
    <scope>NUCLEOTIDE SEQUENCE [LARGE SCALE GENOMIC DNA]</scope>
    <source>
        <strain evidence="12 13">229334/12</strain>
    </source>
</reference>
<feature type="domain" description="Aminoacyl-transfer RNA synthetases class-II family profile" evidence="11">
    <location>
        <begin position="27"/>
        <end position="355"/>
    </location>
</feature>
<dbReference type="PANTHER" id="PTHR11476:SF7">
    <property type="entry name" value="HISTIDINE--TRNA LIGASE"/>
    <property type="match status" value="1"/>
</dbReference>
<comment type="subunit">
    <text evidence="2 9">Homodimer.</text>
</comment>
<dbReference type="GO" id="GO:0006427">
    <property type="term" value="P:histidyl-tRNA aminoacylation"/>
    <property type="evidence" value="ECO:0007669"/>
    <property type="project" value="UniProtKB-UniRule"/>
</dbReference>
<keyword evidence="3 9" id="KW-0436">Ligase</keyword>
<gene>
    <name evidence="9" type="primary">hisS</name>
    <name evidence="12" type="ORF">HPU229334_01975</name>
</gene>
<dbReference type="EMBL" id="JNOC01000015">
    <property type="protein sequence ID" value="KPH56506.1"/>
    <property type="molecule type" value="Genomic_DNA"/>
</dbReference>
<feature type="binding site" evidence="10">
    <location>
        <position position="128"/>
    </location>
    <ligand>
        <name>L-histidine</name>
        <dbReference type="ChEBI" id="CHEBI:57595"/>
    </ligand>
</feature>
<dbReference type="GO" id="GO:0005524">
    <property type="term" value="F:ATP binding"/>
    <property type="evidence" value="ECO:0007669"/>
    <property type="project" value="UniProtKB-UniRule"/>
</dbReference>
<evidence type="ECO:0000256" key="5">
    <source>
        <dbReference type="ARBA" id="ARBA00022840"/>
    </source>
</evidence>
<evidence type="ECO:0000313" key="13">
    <source>
        <dbReference type="Proteomes" id="UP000037997"/>
    </source>
</evidence>
<evidence type="ECO:0000256" key="10">
    <source>
        <dbReference type="PIRSR" id="PIRSR001549-1"/>
    </source>
</evidence>
<dbReference type="Gene3D" id="3.30.930.10">
    <property type="entry name" value="Bira Bifunctional Protein, Domain 2"/>
    <property type="match status" value="1"/>
</dbReference>
<comment type="similarity">
    <text evidence="1 9">Belongs to the class-II aminoacyl-tRNA synthetase family.</text>
</comment>